<name>A0A1I7XA19_HETBA</name>
<accession>A0A1I7XA19</accession>
<dbReference type="AlphaFoldDB" id="A0A1I7XA19"/>
<sequence length="58" mass="6901">MYPYTSSLFFLEPHLILMASRNLTQREKSLIDRSAVSKFFVYNYKFKNLSSKTPKYSL</sequence>
<evidence type="ECO:0000313" key="2">
    <source>
        <dbReference type="WBParaSite" id="Hba_14527"/>
    </source>
</evidence>
<proteinExistence type="predicted"/>
<protein>
    <submittedName>
        <fullName evidence="2">Uncharacterized protein</fullName>
    </submittedName>
</protein>
<dbReference type="WBParaSite" id="Hba_14527">
    <property type="protein sequence ID" value="Hba_14527"/>
    <property type="gene ID" value="Hba_14527"/>
</dbReference>
<dbReference type="Proteomes" id="UP000095283">
    <property type="component" value="Unplaced"/>
</dbReference>
<reference evidence="2" key="1">
    <citation type="submission" date="2016-11" db="UniProtKB">
        <authorList>
            <consortium name="WormBaseParasite"/>
        </authorList>
    </citation>
    <scope>IDENTIFICATION</scope>
</reference>
<keyword evidence="1" id="KW-1185">Reference proteome</keyword>
<evidence type="ECO:0000313" key="1">
    <source>
        <dbReference type="Proteomes" id="UP000095283"/>
    </source>
</evidence>
<organism evidence="1 2">
    <name type="scientific">Heterorhabditis bacteriophora</name>
    <name type="common">Entomopathogenic nematode worm</name>
    <dbReference type="NCBI Taxonomy" id="37862"/>
    <lineage>
        <taxon>Eukaryota</taxon>
        <taxon>Metazoa</taxon>
        <taxon>Ecdysozoa</taxon>
        <taxon>Nematoda</taxon>
        <taxon>Chromadorea</taxon>
        <taxon>Rhabditida</taxon>
        <taxon>Rhabditina</taxon>
        <taxon>Rhabditomorpha</taxon>
        <taxon>Strongyloidea</taxon>
        <taxon>Heterorhabditidae</taxon>
        <taxon>Heterorhabditis</taxon>
    </lineage>
</organism>